<evidence type="ECO:0000256" key="5">
    <source>
        <dbReference type="ARBA" id="ARBA00022989"/>
    </source>
</evidence>
<dbReference type="GO" id="GO:0016746">
    <property type="term" value="F:acyltransferase activity"/>
    <property type="evidence" value="ECO:0007669"/>
    <property type="project" value="UniProtKB-KW"/>
</dbReference>
<feature type="transmembrane region" description="Helical" evidence="7">
    <location>
        <begin position="169"/>
        <end position="189"/>
    </location>
</feature>
<feature type="domain" description="Acyltransferase 3" evidence="8">
    <location>
        <begin position="7"/>
        <end position="361"/>
    </location>
</feature>
<keyword evidence="6 7" id="KW-0472">Membrane</keyword>
<sequence>MKKERIEELTLFRAMAFLAIVLQHCIAEFIYRPEIMPKDSVMLAMLFHFTRFGTPTFIFISGLLFFYNYYEKLNYRTFLIKRFQDILVPFIIWTGVYYTLMHGVWFLDFKAWQGYAHELIVPSSGYHLWFIVMIFQFYLLFPVFHFGVGAAHKRLKRLDAEREGTALGWGLAVLGLLFAGLLWLSYYVLPGLYARTDWAWLKTLINYRNLYFIFHAFYFVAGAAAALYLTRFRAFIRRSQAWNLFLFAAVYIGMCYGVLSYSMDKMNLAVSTYLKPSTFVLILSQQMIMYGIALKIAELKTRLFRVFHWIGTYSFGGFLAHPLAVWVLAPLTRSERFAGQHLELTAFFYAAVVMLSLGLSCGASLLPFGRWMMGPSRPAARSKRQERIKVEG</sequence>
<feature type="transmembrane region" description="Helical" evidence="7">
    <location>
        <begin position="347"/>
        <end position="368"/>
    </location>
</feature>
<proteinExistence type="inferred from homology"/>
<dbReference type="InterPro" id="IPR002656">
    <property type="entry name" value="Acyl_transf_3_dom"/>
</dbReference>
<evidence type="ECO:0000256" key="4">
    <source>
        <dbReference type="ARBA" id="ARBA00022692"/>
    </source>
</evidence>
<feature type="transmembrane region" description="Helical" evidence="7">
    <location>
        <begin position="209"/>
        <end position="229"/>
    </location>
</feature>
<feature type="transmembrane region" description="Helical" evidence="7">
    <location>
        <begin position="241"/>
        <end position="261"/>
    </location>
</feature>
<dbReference type="EMBL" id="JBHUME010000019">
    <property type="protein sequence ID" value="MFD2615463.1"/>
    <property type="molecule type" value="Genomic_DNA"/>
</dbReference>
<comment type="caution">
    <text evidence="9">The sequence shown here is derived from an EMBL/GenBank/DDBJ whole genome shotgun (WGS) entry which is preliminary data.</text>
</comment>
<evidence type="ECO:0000259" key="8">
    <source>
        <dbReference type="Pfam" id="PF01757"/>
    </source>
</evidence>
<evidence type="ECO:0000256" key="3">
    <source>
        <dbReference type="ARBA" id="ARBA00022475"/>
    </source>
</evidence>
<dbReference type="PANTHER" id="PTHR40074:SF2">
    <property type="entry name" value="O-ACETYLTRANSFERASE WECH"/>
    <property type="match status" value="1"/>
</dbReference>
<organism evidence="9 10">
    <name type="scientific">Paenibacillus gansuensis</name>
    <dbReference type="NCBI Taxonomy" id="306542"/>
    <lineage>
        <taxon>Bacteria</taxon>
        <taxon>Bacillati</taxon>
        <taxon>Bacillota</taxon>
        <taxon>Bacilli</taxon>
        <taxon>Bacillales</taxon>
        <taxon>Paenibacillaceae</taxon>
        <taxon>Paenibacillus</taxon>
    </lineage>
</organism>
<keyword evidence="3" id="KW-1003">Cell membrane</keyword>
<evidence type="ECO:0000256" key="2">
    <source>
        <dbReference type="ARBA" id="ARBA00007400"/>
    </source>
</evidence>
<keyword evidence="4 7" id="KW-0812">Transmembrane</keyword>
<keyword evidence="10" id="KW-1185">Reference proteome</keyword>
<evidence type="ECO:0000256" key="6">
    <source>
        <dbReference type="ARBA" id="ARBA00023136"/>
    </source>
</evidence>
<evidence type="ECO:0000313" key="10">
    <source>
        <dbReference type="Proteomes" id="UP001597541"/>
    </source>
</evidence>
<dbReference type="Pfam" id="PF01757">
    <property type="entry name" value="Acyl_transf_3"/>
    <property type="match status" value="1"/>
</dbReference>
<reference evidence="10" key="1">
    <citation type="journal article" date="2019" name="Int. J. Syst. Evol. Microbiol.">
        <title>The Global Catalogue of Microorganisms (GCM) 10K type strain sequencing project: providing services to taxonomists for standard genome sequencing and annotation.</title>
        <authorList>
            <consortium name="The Broad Institute Genomics Platform"/>
            <consortium name="The Broad Institute Genome Sequencing Center for Infectious Disease"/>
            <person name="Wu L."/>
            <person name="Ma J."/>
        </authorList>
    </citation>
    <scope>NUCLEOTIDE SEQUENCE [LARGE SCALE GENOMIC DNA]</scope>
    <source>
        <strain evidence="10">KCTC 3950</strain>
    </source>
</reference>
<feature type="transmembrane region" description="Helical" evidence="7">
    <location>
        <begin position="43"/>
        <end position="66"/>
    </location>
</feature>
<gene>
    <name evidence="9" type="ORF">ACFSUF_23950</name>
</gene>
<dbReference type="RefSeq" id="WP_377607618.1">
    <property type="nucleotide sequence ID" value="NZ_JBHUME010000019.1"/>
</dbReference>
<feature type="transmembrane region" description="Helical" evidence="7">
    <location>
        <begin position="127"/>
        <end position="148"/>
    </location>
</feature>
<comment type="subcellular location">
    <subcellularLocation>
        <location evidence="1">Cell membrane</location>
        <topology evidence="1">Multi-pass membrane protein</topology>
    </subcellularLocation>
</comment>
<keyword evidence="5 7" id="KW-1133">Transmembrane helix</keyword>
<accession>A0ABW5PLC4</accession>
<keyword evidence="9" id="KW-0808">Transferase</keyword>
<evidence type="ECO:0000313" key="9">
    <source>
        <dbReference type="EMBL" id="MFD2615463.1"/>
    </source>
</evidence>
<feature type="transmembrane region" description="Helical" evidence="7">
    <location>
        <begin position="273"/>
        <end position="294"/>
    </location>
</feature>
<evidence type="ECO:0000256" key="1">
    <source>
        <dbReference type="ARBA" id="ARBA00004651"/>
    </source>
</evidence>
<comment type="similarity">
    <text evidence="2">Belongs to the acyltransferase 3 family.</text>
</comment>
<feature type="transmembrane region" description="Helical" evidence="7">
    <location>
        <begin position="86"/>
        <end position="107"/>
    </location>
</feature>
<protein>
    <submittedName>
        <fullName evidence="9">Acyltransferase</fullName>
    </submittedName>
</protein>
<dbReference type="PANTHER" id="PTHR40074">
    <property type="entry name" value="O-ACETYLTRANSFERASE WECH"/>
    <property type="match status" value="1"/>
</dbReference>
<evidence type="ECO:0000256" key="7">
    <source>
        <dbReference type="SAM" id="Phobius"/>
    </source>
</evidence>
<name>A0ABW5PLC4_9BACL</name>
<dbReference type="Proteomes" id="UP001597541">
    <property type="component" value="Unassembled WGS sequence"/>
</dbReference>
<feature type="transmembrane region" description="Helical" evidence="7">
    <location>
        <begin position="306"/>
        <end position="327"/>
    </location>
</feature>
<keyword evidence="9" id="KW-0012">Acyltransferase</keyword>
<feature type="transmembrane region" description="Helical" evidence="7">
    <location>
        <begin position="12"/>
        <end position="31"/>
    </location>
</feature>